<proteinExistence type="predicted"/>
<dbReference type="Proteomes" id="UP000029714">
    <property type="component" value="Unassembled WGS sequence"/>
</dbReference>
<dbReference type="Proteomes" id="UP000477070">
    <property type="component" value="Unassembled WGS sequence"/>
</dbReference>
<accession>A0A099BHT6</accession>
<evidence type="ECO:0000313" key="3">
    <source>
        <dbReference type="EMBL" id="TLD93752.1"/>
    </source>
</evidence>
<evidence type="ECO:0000313" key="2">
    <source>
        <dbReference type="EMBL" id="MWV70121.1"/>
    </source>
</evidence>
<organism evidence="3 4">
    <name type="scientific">Helicobacter saguini</name>
    <dbReference type="NCBI Taxonomy" id="1548018"/>
    <lineage>
        <taxon>Bacteria</taxon>
        <taxon>Pseudomonadati</taxon>
        <taxon>Campylobacterota</taxon>
        <taxon>Epsilonproteobacteria</taxon>
        <taxon>Campylobacterales</taxon>
        <taxon>Helicobacteraceae</taxon>
        <taxon>Helicobacter</taxon>
    </lineage>
</organism>
<dbReference type="EMBL" id="QBIU01000002">
    <property type="protein sequence ID" value="MWV70121.1"/>
    <property type="molecule type" value="Genomic_DNA"/>
</dbReference>
<evidence type="ECO:0000313" key="5">
    <source>
        <dbReference type="Proteomes" id="UP000477070"/>
    </source>
</evidence>
<keyword evidence="1" id="KW-0732">Signal</keyword>
<dbReference type="STRING" id="1548018.LS64_00450"/>
<feature type="signal peptide" evidence="1">
    <location>
        <begin position="1"/>
        <end position="21"/>
    </location>
</feature>
<gene>
    <name evidence="2" type="ORF">DCO61_08965</name>
    <name evidence="3" type="ORF">LS64_008135</name>
</gene>
<dbReference type="OrthoDB" id="5330174at2"/>
<reference evidence="3" key="3">
    <citation type="submission" date="2018-04" db="EMBL/GenBank/DDBJ databases">
        <authorList>
            <person name="Sheh A."/>
            <person name="Shen Z."/>
            <person name="Mannion A.J."/>
            <person name="Fox J.G."/>
        </authorList>
    </citation>
    <scope>NUCLEOTIDE SEQUENCE</scope>
    <source>
        <strain evidence="3">MIT 97-6194</strain>
    </source>
</reference>
<dbReference type="EMBL" id="JRMP02000012">
    <property type="protein sequence ID" value="TLD93752.1"/>
    <property type="molecule type" value="Genomic_DNA"/>
</dbReference>
<dbReference type="AlphaFoldDB" id="A0A099BHT6"/>
<reference evidence="3 4" key="1">
    <citation type="journal article" date="2014" name="Genome Announc.">
        <title>Draft genome sequences of eight enterohepatic helicobacter species isolated from both laboratory and wild rodents.</title>
        <authorList>
            <person name="Sheh A."/>
            <person name="Shen Z."/>
            <person name="Fox J.G."/>
        </authorList>
    </citation>
    <scope>NUCLEOTIDE SEQUENCE [LARGE SCALE GENOMIC DNA]</scope>
    <source>
        <strain evidence="3 4">MIT 97-6194</strain>
    </source>
</reference>
<keyword evidence="4" id="KW-1185">Reference proteome</keyword>
<feature type="chain" id="PRO_5007385086" evidence="1">
    <location>
        <begin position="22"/>
        <end position="93"/>
    </location>
</feature>
<evidence type="ECO:0000256" key="1">
    <source>
        <dbReference type="SAM" id="SignalP"/>
    </source>
</evidence>
<comment type="caution">
    <text evidence="3">The sequence shown here is derived from an EMBL/GenBank/DDBJ whole genome shotgun (WGS) entry which is preliminary data.</text>
</comment>
<protein>
    <submittedName>
        <fullName evidence="3">Uncharacterized protein</fullName>
    </submittedName>
</protein>
<sequence length="93" mass="10265">MKKLINIIMLVAVLGLSSLSAKVQTNAITNANVAQVQQADVDFLFNGVDTSKVAVLSNEELDDTRGEFWLEFIFGSITLGIEIYKLGKSEGWW</sequence>
<reference evidence="2 5" key="4">
    <citation type="submission" date="2019-12" db="EMBL/GenBank/DDBJ databases">
        <title>Multi-Generational Helicobacter saguini Isolates.</title>
        <authorList>
            <person name="Mannion A."/>
            <person name="Shen Z."/>
            <person name="Fox J.G."/>
        </authorList>
    </citation>
    <scope>NUCLEOTIDE SEQUENCE [LARGE SCALE GENOMIC DNA]</scope>
    <source>
        <strain evidence="2">16-048</strain>
        <strain evidence="5">16-048 (F4)</strain>
    </source>
</reference>
<dbReference type="RefSeq" id="WP_034569093.1">
    <property type="nucleotide sequence ID" value="NZ_JRMP02000012.1"/>
</dbReference>
<evidence type="ECO:0000313" key="4">
    <source>
        <dbReference type="Proteomes" id="UP000029714"/>
    </source>
</evidence>
<reference evidence="3 4" key="2">
    <citation type="journal article" date="2016" name="Infect. Immun.">
        <title>Helicobacter saguini, a Novel Helicobacter Isolated from Cotton-Top Tamarins with Ulcerative Colitis, Has Proinflammatory Properties and Induces Typhlocolitis and Dysplasia in Gnotobiotic IL-10-/- Mice.</title>
        <authorList>
            <person name="Shen Z."/>
            <person name="Mannion A."/>
            <person name="Whary M.T."/>
            <person name="Muthupalani S."/>
            <person name="Sheh A."/>
            <person name="Feng Y."/>
            <person name="Gong G."/>
            <person name="Vandamme P."/>
            <person name="Holcombe H.R."/>
            <person name="Paster B.J."/>
            <person name="Fox J.G."/>
        </authorList>
    </citation>
    <scope>NUCLEOTIDE SEQUENCE [LARGE SCALE GENOMIC DNA]</scope>
    <source>
        <strain evidence="3 4">MIT 97-6194</strain>
    </source>
</reference>
<name>A0A099BHT6_9HELI</name>